<name>A0A7H0H7W1_9ACTN</name>
<keyword evidence="1" id="KW-0482">Metalloprotease</keyword>
<evidence type="ECO:0000313" key="2">
    <source>
        <dbReference type="Proteomes" id="UP000516117"/>
    </source>
</evidence>
<dbReference type="InterPro" id="IPR018766">
    <property type="entry name" value="Zinicin_2"/>
</dbReference>
<evidence type="ECO:0000313" key="1">
    <source>
        <dbReference type="EMBL" id="QNP56627.1"/>
    </source>
</evidence>
<reference evidence="1 2" key="1">
    <citation type="submission" date="2020-08" db="EMBL/GenBank/DDBJ databases">
        <title>Genome sequence of Tessaracoccus defluvii JCM 17540T.</title>
        <authorList>
            <person name="Hyun D.-W."/>
            <person name="Bae J.-W."/>
        </authorList>
    </citation>
    <scope>NUCLEOTIDE SEQUENCE [LARGE SCALE GENOMIC DNA]</scope>
    <source>
        <strain evidence="1 2">JCM 17540</strain>
    </source>
</reference>
<dbReference type="GO" id="GO:0008237">
    <property type="term" value="F:metallopeptidase activity"/>
    <property type="evidence" value="ECO:0007669"/>
    <property type="project" value="UniProtKB-KW"/>
</dbReference>
<dbReference type="AlphaFoldDB" id="A0A7H0H7W1"/>
<dbReference type="SUPFAM" id="SSF55486">
    <property type="entry name" value="Metalloproteases ('zincins'), catalytic domain"/>
    <property type="match status" value="1"/>
</dbReference>
<dbReference type="InterPro" id="IPR042271">
    <property type="entry name" value="Zinicin_2_N"/>
</dbReference>
<protein>
    <submittedName>
        <fullName evidence="1">Zinc-dependent metalloprotease</fullName>
    </submittedName>
</protein>
<keyword evidence="1" id="KW-0378">Hydrolase</keyword>
<sequence length="175" mass="18495">MSSNNPFGPFDFEQLKKMLEQLGLGDASQLNLEDLLAQVSRMGQAGGGAMFGMTNADRDPDAAWRTTLAAARQIAAEAGGDPELTPPERAAVVDTERLAQSWLSAVTSFQETGRPARAITRGAWLEETGDGWRAVVEPIINGIAEALQRGAAAGATEETDPLTQMLAPCCAAPPR</sequence>
<keyword evidence="1" id="KW-0645">Protease</keyword>
<dbReference type="Proteomes" id="UP000516117">
    <property type="component" value="Chromosome"/>
</dbReference>
<organism evidence="1 2">
    <name type="scientific">Tessaracoccus defluvii</name>
    <dbReference type="NCBI Taxonomy" id="1285901"/>
    <lineage>
        <taxon>Bacteria</taxon>
        <taxon>Bacillati</taxon>
        <taxon>Actinomycetota</taxon>
        <taxon>Actinomycetes</taxon>
        <taxon>Propionibacteriales</taxon>
        <taxon>Propionibacteriaceae</taxon>
        <taxon>Tessaracoccus</taxon>
    </lineage>
</organism>
<gene>
    <name evidence="1" type="ORF">H9L22_04250</name>
</gene>
<dbReference type="Gene3D" id="1.20.150.30">
    <property type="entry name" value="Zincin-like metallopeptidase, N-terminal domain"/>
    <property type="match status" value="1"/>
</dbReference>
<dbReference type="EMBL" id="CP060789">
    <property type="protein sequence ID" value="QNP56627.1"/>
    <property type="molecule type" value="Genomic_DNA"/>
</dbReference>
<dbReference type="GO" id="GO:0006508">
    <property type="term" value="P:proteolysis"/>
    <property type="evidence" value="ECO:0007669"/>
    <property type="project" value="UniProtKB-KW"/>
</dbReference>
<proteinExistence type="predicted"/>
<dbReference type="Pfam" id="PF10103">
    <property type="entry name" value="Zincin_2"/>
    <property type="match status" value="1"/>
</dbReference>
<keyword evidence="2" id="KW-1185">Reference proteome</keyword>
<dbReference type="KEGG" id="tdf:H9L22_04250"/>
<accession>A0A7H0H7W1</accession>
<dbReference type="RefSeq" id="WP_187721727.1">
    <property type="nucleotide sequence ID" value="NZ_CP060789.1"/>
</dbReference>